<evidence type="ECO:0000256" key="1">
    <source>
        <dbReference type="ARBA" id="ARBA00004496"/>
    </source>
</evidence>
<keyword evidence="5" id="KW-0507">mRNA processing</keyword>
<dbReference type="EMBL" id="CAJVPK010001404">
    <property type="protein sequence ID" value="CAG8585430.1"/>
    <property type="molecule type" value="Genomic_DNA"/>
</dbReference>
<dbReference type="AlphaFoldDB" id="A0A9N9G6S7"/>
<evidence type="ECO:0000313" key="9">
    <source>
        <dbReference type="EMBL" id="CAG8585430.1"/>
    </source>
</evidence>
<evidence type="ECO:0000256" key="3">
    <source>
        <dbReference type="ARBA" id="ARBA00018615"/>
    </source>
</evidence>
<comment type="subcellular location">
    <subcellularLocation>
        <location evidence="1">Cytoplasm</location>
    </subcellularLocation>
</comment>
<evidence type="ECO:0000256" key="7">
    <source>
        <dbReference type="ARBA" id="ARBA00023187"/>
    </source>
</evidence>
<dbReference type="GO" id="GO:0031122">
    <property type="term" value="P:cytoplasmic microtubule organization"/>
    <property type="evidence" value="ECO:0007669"/>
    <property type="project" value="TreeGrafter"/>
</dbReference>
<proteinExistence type="inferred from homology"/>
<evidence type="ECO:0000256" key="4">
    <source>
        <dbReference type="ARBA" id="ARBA00022490"/>
    </source>
</evidence>
<keyword evidence="4" id="KW-0963">Cytoplasm</keyword>
<keyword evidence="7" id="KW-0508">mRNA splicing</keyword>
<dbReference type="PANTHER" id="PTHR11805">
    <property type="entry name" value="CYSTEINE-RICH PDZ-BINDING PROTEIN"/>
    <property type="match status" value="1"/>
</dbReference>
<protein>
    <recommendedName>
        <fullName evidence="3">Cysteine-rich PDZ-binding protein</fullName>
    </recommendedName>
    <alternativeName>
        <fullName evidence="8">Cysteine-rich interactor of PDZ three</fullName>
    </alternativeName>
</protein>
<dbReference type="PANTHER" id="PTHR11805:SF1">
    <property type="entry name" value="CYSTEINE-RICH PDZ-BINDING PROTEIN"/>
    <property type="match status" value="1"/>
</dbReference>
<keyword evidence="6" id="KW-0747">Spliceosome</keyword>
<dbReference type="GO" id="GO:0005737">
    <property type="term" value="C:cytoplasm"/>
    <property type="evidence" value="ECO:0007669"/>
    <property type="project" value="UniProtKB-SubCell"/>
</dbReference>
<evidence type="ECO:0000256" key="6">
    <source>
        <dbReference type="ARBA" id="ARBA00022728"/>
    </source>
</evidence>
<gene>
    <name evidence="9" type="ORF">DEBURN_LOCUS8782</name>
</gene>
<organism evidence="9 10">
    <name type="scientific">Diversispora eburnea</name>
    <dbReference type="NCBI Taxonomy" id="1213867"/>
    <lineage>
        <taxon>Eukaryota</taxon>
        <taxon>Fungi</taxon>
        <taxon>Fungi incertae sedis</taxon>
        <taxon>Mucoromycota</taxon>
        <taxon>Glomeromycotina</taxon>
        <taxon>Glomeromycetes</taxon>
        <taxon>Diversisporales</taxon>
        <taxon>Diversisporaceae</taxon>
        <taxon>Diversispora</taxon>
    </lineage>
</organism>
<dbReference type="InterPro" id="IPR019367">
    <property type="entry name" value="PDZ-binding_CRIPT"/>
</dbReference>
<accession>A0A9N9G6S7</accession>
<dbReference type="GO" id="GO:0008017">
    <property type="term" value="F:microtubule binding"/>
    <property type="evidence" value="ECO:0007669"/>
    <property type="project" value="TreeGrafter"/>
</dbReference>
<sequence length="106" mass="12135">MRTINVKNVKCFVGEKKLAKVICPDKWKEGSRNTTVGTDRKLHENKLLSKPGKARFKPYENKCKICKSRVHQEHAHYCQGCAYKQGICAMCGKQILDTSMYKQTAK</sequence>
<dbReference type="GO" id="GO:0005681">
    <property type="term" value="C:spliceosomal complex"/>
    <property type="evidence" value="ECO:0007669"/>
    <property type="project" value="UniProtKB-KW"/>
</dbReference>
<dbReference type="Proteomes" id="UP000789706">
    <property type="component" value="Unassembled WGS sequence"/>
</dbReference>
<dbReference type="GO" id="GO:0008380">
    <property type="term" value="P:RNA splicing"/>
    <property type="evidence" value="ECO:0007669"/>
    <property type="project" value="UniProtKB-KW"/>
</dbReference>
<evidence type="ECO:0000313" key="10">
    <source>
        <dbReference type="Proteomes" id="UP000789706"/>
    </source>
</evidence>
<reference evidence="9" key="1">
    <citation type="submission" date="2021-06" db="EMBL/GenBank/DDBJ databases">
        <authorList>
            <person name="Kallberg Y."/>
            <person name="Tangrot J."/>
            <person name="Rosling A."/>
        </authorList>
    </citation>
    <scope>NUCLEOTIDE SEQUENCE</scope>
    <source>
        <strain evidence="9">AZ414A</strain>
    </source>
</reference>
<comment type="similarity">
    <text evidence="2">Belongs to the CRIPT family.</text>
</comment>
<evidence type="ECO:0000256" key="8">
    <source>
        <dbReference type="ARBA" id="ARBA00032518"/>
    </source>
</evidence>
<evidence type="ECO:0000256" key="2">
    <source>
        <dbReference type="ARBA" id="ARBA00009021"/>
    </source>
</evidence>
<comment type="caution">
    <text evidence="9">The sequence shown here is derived from an EMBL/GenBank/DDBJ whole genome shotgun (WGS) entry which is preliminary data.</text>
</comment>
<evidence type="ECO:0000256" key="5">
    <source>
        <dbReference type="ARBA" id="ARBA00022664"/>
    </source>
</evidence>
<dbReference type="GO" id="GO:0006397">
    <property type="term" value="P:mRNA processing"/>
    <property type="evidence" value="ECO:0007669"/>
    <property type="project" value="UniProtKB-KW"/>
</dbReference>
<keyword evidence="10" id="KW-1185">Reference proteome</keyword>
<name>A0A9N9G6S7_9GLOM</name>
<dbReference type="Pfam" id="PF10235">
    <property type="entry name" value="Cript"/>
    <property type="match status" value="1"/>
</dbReference>
<dbReference type="OrthoDB" id="147332at2759"/>